<reference evidence="1 2" key="1">
    <citation type="submission" date="2019-12" db="EMBL/GenBank/DDBJ databases">
        <title>Whole genome shotgun sequence of Streptomyces caniferus NBRC 15389.</title>
        <authorList>
            <person name="Ichikawa N."/>
            <person name="Kimura A."/>
            <person name="Kitahashi Y."/>
            <person name="Komaki H."/>
            <person name="Tamura T."/>
        </authorList>
    </citation>
    <scope>NUCLEOTIDE SEQUENCE [LARGE SCALE GENOMIC DNA]</scope>
    <source>
        <strain evidence="1 2">NBRC 15389</strain>
    </source>
</reference>
<comment type="caution">
    <text evidence="1">The sequence shown here is derived from an EMBL/GenBank/DDBJ whole genome shotgun (WGS) entry which is preliminary data.</text>
</comment>
<evidence type="ECO:0000313" key="2">
    <source>
        <dbReference type="Proteomes" id="UP000435837"/>
    </source>
</evidence>
<organism evidence="1 2">
    <name type="scientific">Streptomyces caniferus</name>
    <dbReference type="NCBI Taxonomy" id="285557"/>
    <lineage>
        <taxon>Bacteria</taxon>
        <taxon>Bacillati</taxon>
        <taxon>Actinomycetota</taxon>
        <taxon>Actinomycetes</taxon>
        <taxon>Kitasatosporales</taxon>
        <taxon>Streptomycetaceae</taxon>
        <taxon>Streptomyces</taxon>
    </lineage>
</organism>
<accession>A0A640SAB7</accession>
<dbReference type="AlphaFoldDB" id="A0A640SAB7"/>
<dbReference type="EMBL" id="BLIN01000005">
    <property type="protein sequence ID" value="GFE07774.1"/>
    <property type="molecule type" value="Genomic_DNA"/>
</dbReference>
<dbReference type="Proteomes" id="UP000435837">
    <property type="component" value="Unassembled WGS sequence"/>
</dbReference>
<evidence type="ECO:0000313" key="1">
    <source>
        <dbReference type="EMBL" id="GFE07774.1"/>
    </source>
</evidence>
<name>A0A640SAB7_9ACTN</name>
<proteinExistence type="predicted"/>
<sequence>MCDVWWHPYPGRPNLGGSPAPSAMPCDGIAVCKVALGAQGWLAATAGAERDPGAARPAAIAGRVACRHREWRS</sequence>
<gene>
    <name evidence="1" type="ORF">Scani_40420</name>
</gene>
<protein>
    <submittedName>
        <fullName evidence="1">Uncharacterized protein</fullName>
    </submittedName>
</protein>